<protein>
    <submittedName>
        <fullName evidence="1">Uncharacterized protein</fullName>
    </submittedName>
</protein>
<comment type="caution">
    <text evidence="1">The sequence shown here is derived from an EMBL/GenBank/DDBJ whole genome shotgun (WGS) entry which is preliminary data.</text>
</comment>
<name>A0A9P7ERR4_9AGAM</name>
<sequence length="85" mass="9359">DNKSMVQAAHAVTPGPSQHLTLLHPQTIEDFLTASFFHRNEIAGTPDYLNIKRNECADQLAKEASKHNGSLVTTCQHGDAMRKTC</sequence>
<feature type="non-terminal residue" evidence="1">
    <location>
        <position position="1"/>
    </location>
</feature>
<accession>A0A9P7ERR4</accession>
<proteinExistence type="predicted"/>
<reference evidence="1" key="1">
    <citation type="journal article" date="2020" name="New Phytol.">
        <title>Comparative genomics reveals dynamic genome evolution in host specialist ectomycorrhizal fungi.</title>
        <authorList>
            <person name="Lofgren L.A."/>
            <person name="Nguyen N.H."/>
            <person name="Vilgalys R."/>
            <person name="Ruytinx J."/>
            <person name="Liao H.L."/>
            <person name="Branco S."/>
            <person name="Kuo A."/>
            <person name="LaButti K."/>
            <person name="Lipzen A."/>
            <person name="Andreopoulos W."/>
            <person name="Pangilinan J."/>
            <person name="Riley R."/>
            <person name="Hundley H."/>
            <person name="Na H."/>
            <person name="Barry K."/>
            <person name="Grigoriev I.V."/>
            <person name="Stajich J.E."/>
            <person name="Kennedy P.G."/>
        </authorList>
    </citation>
    <scope>NUCLEOTIDE SEQUENCE</scope>
    <source>
        <strain evidence="1">FC423</strain>
    </source>
</reference>
<dbReference type="EMBL" id="JABBWM010000328">
    <property type="protein sequence ID" value="KAG2082596.1"/>
    <property type="molecule type" value="Genomic_DNA"/>
</dbReference>
<organism evidence="1 2">
    <name type="scientific">Suillus discolor</name>
    <dbReference type="NCBI Taxonomy" id="1912936"/>
    <lineage>
        <taxon>Eukaryota</taxon>
        <taxon>Fungi</taxon>
        <taxon>Dikarya</taxon>
        <taxon>Basidiomycota</taxon>
        <taxon>Agaricomycotina</taxon>
        <taxon>Agaricomycetes</taxon>
        <taxon>Agaricomycetidae</taxon>
        <taxon>Boletales</taxon>
        <taxon>Suillineae</taxon>
        <taxon>Suillaceae</taxon>
        <taxon>Suillus</taxon>
    </lineage>
</organism>
<dbReference type="OrthoDB" id="3230070at2759"/>
<dbReference type="AlphaFoldDB" id="A0A9P7ERR4"/>
<gene>
    <name evidence="1" type="ORF">F5147DRAFT_590347</name>
</gene>
<dbReference type="RefSeq" id="XP_041284314.1">
    <property type="nucleotide sequence ID" value="XM_041432170.1"/>
</dbReference>
<evidence type="ECO:0000313" key="2">
    <source>
        <dbReference type="Proteomes" id="UP000823399"/>
    </source>
</evidence>
<dbReference type="Proteomes" id="UP000823399">
    <property type="component" value="Unassembled WGS sequence"/>
</dbReference>
<evidence type="ECO:0000313" key="1">
    <source>
        <dbReference type="EMBL" id="KAG2082596.1"/>
    </source>
</evidence>
<dbReference type="GeneID" id="64694429"/>
<keyword evidence="2" id="KW-1185">Reference proteome</keyword>